<dbReference type="Proteomes" id="UP000317043">
    <property type="component" value="Unassembled WGS sequence"/>
</dbReference>
<feature type="chain" id="PRO_5021768864" description="Peptidase M23-like protein" evidence="1">
    <location>
        <begin position="33"/>
        <end position="228"/>
    </location>
</feature>
<proteinExistence type="predicted"/>
<accession>A0A543AS10</accession>
<evidence type="ECO:0000313" key="2">
    <source>
        <dbReference type="EMBL" id="TQL75336.1"/>
    </source>
</evidence>
<comment type="caution">
    <text evidence="2">The sequence shown here is derived from an EMBL/GenBank/DDBJ whole genome shotgun (WGS) entry which is preliminary data.</text>
</comment>
<organism evidence="2 3">
    <name type="scientific">Stackebrandtia endophytica</name>
    <dbReference type="NCBI Taxonomy" id="1496996"/>
    <lineage>
        <taxon>Bacteria</taxon>
        <taxon>Bacillati</taxon>
        <taxon>Actinomycetota</taxon>
        <taxon>Actinomycetes</taxon>
        <taxon>Glycomycetales</taxon>
        <taxon>Glycomycetaceae</taxon>
        <taxon>Stackebrandtia</taxon>
    </lineage>
</organism>
<dbReference type="InParanoid" id="A0A543AS10"/>
<reference evidence="2 3" key="1">
    <citation type="submission" date="2019-06" db="EMBL/GenBank/DDBJ databases">
        <title>Sequencing the genomes of 1000 actinobacteria strains.</title>
        <authorList>
            <person name="Klenk H.-P."/>
        </authorList>
    </citation>
    <scope>NUCLEOTIDE SEQUENCE [LARGE SCALE GENOMIC DNA]</scope>
    <source>
        <strain evidence="2 3">DSM 45928</strain>
    </source>
</reference>
<gene>
    <name evidence="2" type="ORF">FB566_0833</name>
</gene>
<protein>
    <recommendedName>
        <fullName evidence="4">Peptidase M23-like protein</fullName>
    </recommendedName>
</protein>
<dbReference type="EMBL" id="VFOW01000001">
    <property type="protein sequence ID" value="TQL75336.1"/>
    <property type="molecule type" value="Genomic_DNA"/>
</dbReference>
<sequence length="228" mass="24156">MKLRHLGRAVIATIAVGIMAAGVALFAPTASAHESGHTVNVFPPITGASTWDRFGHSPPSSHHRVFYNWGYLNDWSVDIYRAPGATVVSPFGTTTSAGNPVSVTVVTVAPGCATGNLADGGYRIGLEARDTSTGDILARADVMHVTDKPADIVVGATVGPWTPLGTTGRFRYSSCYQVNGDSGVHIHLEVINHHRYSCYVYRDSGTEMNDLTVIGLGGSHYSGPRQSC</sequence>
<keyword evidence="1" id="KW-0732">Signal</keyword>
<evidence type="ECO:0008006" key="4">
    <source>
        <dbReference type="Google" id="ProtNLM"/>
    </source>
</evidence>
<evidence type="ECO:0000313" key="3">
    <source>
        <dbReference type="Proteomes" id="UP000317043"/>
    </source>
</evidence>
<dbReference type="AlphaFoldDB" id="A0A543AS10"/>
<evidence type="ECO:0000256" key="1">
    <source>
        <dbReference type="SAM" id="SignalP"/>
    </source>
</evidence>
<feature type="signal peptide" evidence="1">
    <location>
        <begin position="1"/>
        <end position="32"/>
    </location>
</feature>
<name>A0A543AS10_9ACTN</name>
<keyword evidence="3" id="KW-1185">Reference proteome</keyword>
<dbReference type="RefSeq" id="WP_211347521.1">
    <property type="nucleotide sequence ID" value="NZ_JBHTGS010000001.1"/>
</dbReference>